<proteinExistence type="predicted"/>
<reference evidence="3" key="2">
    <citation type="submission" date="2023-05" db="EMBL/GenBank/DDBJ databases">
        <authorList>
            <consortium name="Lawrence Berkeley National Laboratory"/>
            <person name="Steindorff A."/>
            <person name="Hensen N."/>
            <person name="Bonometti L."/>
            <person name="Westerberg I."/>
            <person name="Brannstrom I.O."/>
            <person name="Guillou S."/>
            <person name="Cros-Aarteil S."/>
            <person name="Calhoun S."/>
            <person name="Haridas S."/>
            <person name="Kuo A."/>
            <person name="Mondo S."/>
            <person name="Pangilinan J."/>
            <person name="Riley R."/>
            <person name="Labutti K."/>
            <person name="Andreopoulos B."/>
            <person name="Lipzen A."/>
            <person name="Chen C."/>
            <person name="Yanf M."/>
            <person name="Daum C."/>
            <person name="Ng V."/>
            <person name="Clum A."/>
            <person name="Ohm R."/>
            <person name="Martin F."/>
            <person name="Silar P."/>
            <person name="Natvig D."/>
            <person name="Lalanne C."/>
            <person name="Gautier V."/>
            <person name="Ament-Velasquez S.L."/>
            <person name="Kruys A."/>
            <person name="Hutchinson M.I."/>
            <person name="Powell A.J."/>
            <person name="Barry K."/>
            <person name="Miller A.N."/>
            <person name="Grigoriev I.V."/>
            <person name="Debuchy R."/>
            <person name="Gladieux P."/>
            <person name="Thoren M.H."/>
            <person name="Johannesson H."/>
        </authorList>
    </citation>
    <scope>NUCLEOTIDE SEQUENCE</scope>
    <source>
        <strain evidence="3">CBS 315.58</strain>
    </source>
</reference>
<dbReference type="Proteomes" id="UP001303160">
    <property type="component" value="Unassembled WGS sequence"/>
</dbReference>
<name>A0AAN6XNZ6_9PEZI</name>
<protein>
    <submittedName>
        <fullName evidence="3">Uncharacterized protein</fullName>
    </submittedName>
</protein>
<evidence type="ECO:0000313" key="4">
    <source>
        <dbReference type="Proteomes" id="UP001303160"/>
    </source>
</evidence>
<comment type="caution">
    <text evidence="3">The sequence shown here is derived from an EMBL/GenBank/DDBJ whole genome shotgun (WGS) entry which is preliminary data.</text>
</comment>
<feature type="chain" id="PRO_5043047050" evidence="2">
    <location>
        <begin position="24"/>
        <end position="214"/>
    </location>
</feature>
<sequence>MIIKTLLLATLAVATPLVSPNLASHNPSDSETEIYKSSPASTTDPEFLLSTNPNPRHDSSSSDHGYLDTPSLSTASAAPAACTTGPSATATDGSGFDITGYTKIVGNTTAYEVEKTWYKKHFVSGPHWFGYSHTEGQFGAWKCQFTCNAAPEGNCNGYFVWYEGVGSGDGKQENMKCNLFDAVIPKEVLVPSNATGVISGGAFDRICQEHVTSN</sequence>
<reference evidence="3" key="1">
    <citation type="journal article" date="2023" name="Mol. Phylogenet. Evol.">
        <title>Genome-scale phylogeny and comparative genomics of the fungal order Sordariales.</title>
        <authorList>
            <person name="Hensen N."/>
            <person name="Bonometti L."/>
            <person name="Westerberg I."/>
            <person name="Brannstrom I.O."/>
            <person name="Guillou S."/>
            <person name="Cros-Aarteil S."/>
            <person name="Calhoun S."/>
            <person name="Haridas S."/>
            <person name="Kuo A."/>
            <person name="Mondo S."/>
            <person name="Pangilinan J."/>
            <person name="Riley R."/>
            <person name="LaButti K."/>
            <person name="Andreopoulos B."/>
            <person name="Lipzen A."/>
            <person name="Chen C."/>
            <person name="Yan M."/>
            <person name="Daum C."/>
            <person name="Ng V."/>
            <person name="Clum A."/>
            <person name="Steindorff A."/>
            <person name="Ohm R.A."/>
            <person name="Martin F."/>
            <person name="Silar P."/>
            <person name="Natvig D.O."/>
            <person name="Lalanne C."/>
            <person name="Gautier V."/>
            <person name="Ament-Velasquez S.L."/>
            <person name="Kruys A."/>
            <person name="Hutchinson M.I."/>
            <person name="Powell A.J."/>
            <person name="Barry K."/>
            <person name="Miller A.N."/>
            <person name="Grigoriev I.V."/>
            <person name="Debuchy R."/>
            <person name="Gladieux P."/>
            <person name="Hiltunen Thoren M."/>
            <person name="Johannesson H."/>
        </authorList>
    </citation>
    <scope>NUCLEOTIDE SEQUENCE</scope>
    <source>
        <strain evidence="3">CBS 315.58</strain>
    </source>
</reference>
<keyword evidence="2" id="KW-0732">Signal</keyword>
<dbReference type="EMBL" id="MU863892">
    <property type="protein sequence ID" value="KAK4203086.1"/>
    <property type="molecule type" value="Genomic_DNA"/>
</dbReference>
<evidence type="ECO:0000256" key="2">
    <source>
        <dbReference type="SAM" id="SignalP"/>
    </source>
</evidence>
<feature type="compositionally biased region" description="Polar residues" evidence="1">
    <location>
        <begin position="38"/>
        <end position="54"/>
    </location>
</feature>
<feature type="signal peptide" evidence="2">
    <location>
        <begin position="1"/>
        <end position="23"/>
    </location>
</feature>
<evidence type="ECO:0000256" key="1">
    <source>
        <dbReference type="SAM" id="MobiDB-lite"/>
    </source>
</evidence>
<dbReference type="AlphaFoldDB" id="A0AAN6XNZ6"/>
<feature type="region of interest" description="Disordered" evidence="1">
    <location>
        <begin position="19"/>
        <end position="68"/>
    </location>
</feature>
<evidence type="ECO:0000313" key="3">
    <source>
        <dbReference type="EMBL" id="KAK4203086.1"/>
    </source>
</evidence>
<gene>
    <name evidence="3" type="ORF">QBC40DRAFT_251542</name>
</gene>
<organism evidence="3 4">
    <name type="scientific">Triangularia verruculosa</name>
    <dbReference type="NCBI Taxonomy" id="2587418"/>
    <lineage>
        <taxon>Eukaryota</taxon>
        <taxon>Fungi</taxon>
        <taxon>Dikarya</taxon>
        <taxon>Ascomycota</taxon>
        <taxon>Pezizomycotina</taxon>
        <taxon>Sordariomycetes</taxon>
        <taxon>Sordariomycetidae</taxon>
        <taxon>Sordariales</taxon>
        <taxon>Podosporaceae</taxon>
        <taxon>Triangularia</taxon>
    </lineage>
</organism>
<keyword evidence="4" id="KW-1185">Reference proteome</keyword>
<accession>A0AAN6XNZ6</accession>